<dbReference type="GO" id="GO:0007411">
    <property type="term" value="P:axon guidance"/>
    <property type="evidence" value="ECO:0007669"/>
    <property type="project" value="TreeGrafter"/>
</dbReference>
<feature type="domain" description="Laminin EGF-like" evidence="14">
    <location>
        <begin position="350"/>
        <end position="396"/>
    </location>
</feature>
<dbReference type="GO" id="GO:0009887">
    <property type="term" value="P:animal organ morphogenesis"/>
    <property type="evidence" value="ECO:0007669"/>
    <property type="project" value="TreeGrafter"/>
</dbReference>
<name>A0A7R9C114_9CRUS</name>
<evidence type="ECO:0000256" key="4">
    <source>
        <dbReference type="ARBA" id="ARBA00022729"/>
    </source>
</evidence>
<dbReference type="PROSITE" id="PS01248">
    <property type="entry name" value="EGF_LAM_1"/>
    <property type="match status" value="3"/>
</dbReference>
<evidence type="ECO:0000256" key="9">
    <source>
        <dbReference type="ARBA" id="ARBA00023157"/>
    </source>
</evidence>
<proteinExistence type="predicted"/>
<keyword evidence="16" id="KW-1185">Reference proteome</keyword>
<dbReference type="Proteomes" id="UP000678499">
    <property type="component" value="Unassembled WGS sequence"/>
</dbReference>
<dbReference type="FunFam" id="2.10.25.10:FF:000138">
    <property type="entry name" value="Laminin subunit beta 1"/>
    <property type="match status" value="1"/>
</dbReference>
<feature type="coiled-coil region" evidence="13">
    <location>
        <begin position="715"/>
        <end position="742"/>
    </location>
</feature>
<dbReference type="OrthoDB" id="5985440at2759"/>
<dbReference type="GO" id="GO:0009888">
    <property type="term" value="P:tissue development"/>
    <property type="evidence" value="ECO:0007669"/>
    <property type="project" value="TreeGrafter"/>
</dbReference>
<dbReference type="FunFam" id="2.10.25.10:FF:000065">
    <property type="entry name" value="Laminin subunit beta 1"/>
    <property type="match status" value="1"/>
</dbReference>
<dbReference type="SUPFAM" id="SSF57196">
    <property type="entry name" value="EGF/Laminin"/>
    <property type="match status" value="6"/>
</dbReference>
<dbReference type="PANTHER" id="PTHR10574:SF375">
    <property type="entry name" value="LAMININ SUBUNIT BETA-1"/>
    <property type="match status" value="1"/>
</dbReference>
<evidence type="ECO:0000313" key="16">
    <source>
        <dbReference type="Proteomes" id="UP000678499"/>
    </source>
</evidence>
<dbReference type="Gene3D" id="1.10.287.1490">
    <property type="match status" value="1"/>
</dbReference>
<feature type="disulfide bond" evidence="12">
    <location>
        <begin position="304"/>
        <end position="321"/>
    </location>
</feature>
<evidence type="ECO:0000256" key="1">
    <source>
        <dbReference type="ARBA" id="ARBA00004302"/>
    </source>
</evidence>
<keyword evidence="7" id="KW-0130">Cell adhesion</keyword>
<dbReference type="Pfam" id="PF24973">
    <property type="entry name" value="EGF_LMN_ATRN"/>
    <property type="match status" value="1"/>
</dbReference>
<feature type="domain" description="Laminin EGF-like" evidence="14">
    <location>
        <begin position="83"/>
        <end position="133"/>
    </location>
</feature>
<feature type="domain" description="Laminin EGF-like" evidence="14">
    <location>
        <begin position="302"/>
        <end position="349"/>
    </location>
</feature>
<dbReference type="GO" id="GO:0070831">
    <property type="term" value="P:basement membrane assembly"/>
    <property type="evidence" value="ECO:0007669"/>
    <property type="project" value="TreeGrafter"/>
</dbReference>
<feature type="disulfide bond" evidence="12">
    <location>
        <begin position="323"/>
        <end position="332"/>
    </location>
</feature>
<feature type="coiled-coil region" evidence="13">
    <location>
        <begin position="876"/>
        <end position="903"/>
    </location>
</feature>
<dbReference type="CDD" id="cd00055">
    <property type="entry name" value="EGF_Lam"/>
    <property type="match status" value="7"/>
</dbReference>
<gene>
    <name evidence="15" type="ORF">NMOB1V02_LOCUS11282</name>
</gene>
<dbReference type="SMART" id="SM00181">
    <property type="entry name" value="EGF"/>
    <property type="match status" value="6"/>
</dbReference>
<evidence type="ECO:0000256" key="11">
    <source>
        <dbReference type="ARBA" id="ARBA00023292"/>
    </source>
</evidence>
<feature type="coiled-coil region" evidence="13">
    <location>
        <begin position="540"/>
        <end position="633"/>
    </location>
</feature>
<dbReference type="InterPro" id="IPR000742">
    <property type="entry name" value="EGF"/>
</dbReference>
<dbReference type="Pfam" id="PF00053">
    <property type="entry name" value="EGF_laminin"/>
    <property type="match status" value="6"/>
</dbReference>
<dbReference type="InterPro" id="IPR050440">
    <property type="entry name" value="Laminin/Netrin_ECM"/>
</dbReference>
<feature type="domain" description="Laminin EGF-like" evidence="14">
    <location>
        <begin position="251"/>
        <end position="301"/>
    </location>
</feature>
<feature type="coiled-coil region" evidence="13">
    <location>
        <begin position="943"/>
        <end position="1061"/>
    </location>
</feature>
<evidence type="ECO:0000256" key="12">
    <source>
        <dbReference type="PROSITE-ProRule" id="PRU00460"/>
    </source>
</evidence>
<dbReference type="GO" id="GO:0034446">
    <property type="term" value="P:substrate adhesion-dependent cell spreading"/>
    <property type="evidence" value="ECO:0007669"/>
    <property type="project" value="TreeGrafter"/>
</dbReference>
<dbReference type="Gene3D" id="2.10.25.10">
    <property type="entry name" value="Laminin"/>
    <property type="match status" value="7"/>
</dbReference>
<evidence type="ECO:0000259" key="14">
    <source>
        <dbReference type="PROSITE" id="PS50027"/>
    </source>
</evidence>
<feature type="disulfide bond" evidence="12">
    <location>
        <begin position="274"/>
        <end position="283"/>
    </location>
</feature>
<feature type="disulfide bond" evidence="12">
    <location>
        <begin position="302"/>
        <end position="314"/>
    </location>
</feature>
<evidence type="ECO:0000256" key="7">
    <source>
        <dbReference type="ARBA" id="ARBA00022889"/>
    </source>
</evidence>
<dbReference type="FunFam" id="2.10.25.10:FF:000209">
    <property type="entry name" value="Laminin subunit alpha 5"/>
    <property type="match status" value="1"/>
</dbReference>
<dbReference type="GO" id="GO:0016477">
    <property type="term" value="P:cell migration"/>
    <property type="evidence" value="ECO:0007669"/>
    <property type="project" value="TreeGrafter"/>
</dbReference>
<keyword evidence="11 12" id="KW-0424">Laminin EGF-like domain</keyword>
<keyword evidence="9 12" id="KW-1015">Disulfide bond</keyword>
<keyword evidence="10" id="KW-0325">Glycoprotein</keyword>
<dbReference type="EMBL" id="CAJPEX010005827">
    <property type="protein sequence ID" value="CAG0923821.1"/>
    <property type="molecule type" value="Genomic_DNA"/>
</dbReference>
<evidence type="ECO:0000256" key="5">
    <source>
        <dbReference type="ARBA" id="ARBA00022737"/>
    </source>
</evidence>
<dbReference type="FunFam" id="2.10.25.10:FF:000135">
    <property type="entry name" value="Laminin subunit beta 4"/>
    <property type="match status" value="1"/>
</dbReference>
<dbReference type="PROSITE" id="PS50027">
    <property type="entry name" value="EGF_LAM_2"/>
    <property type="match status" value="6"/>
</dbReference>
<feature type="disulfide bond" evidence="12">
    <location>
        <begin position="37"/>
        <end position="49"/>
    </location>
</feature>
<feature type="disulfide bond" evidence="12">
    <location>
        <begin position="350"/>
        <end position="362"/>
    </location>
</feature>
<organism evidence="15">
    <name type="scientific">Notodromas monacha</name>
    <dbReference type="NCBI Taxonomy" id="399045"/>
    <lineage>
        <taxon>Eukaryota</taxon>
        <taxon>Metazoa</taxon>
        <taxon>Ecdysozoa</taxon>
        <taxon>Arthropoda</taxon>
        <taxon>Crustacea</taxon>
        <taxon>Oligostraca</taxon>
        <taxon>Ostracoda</taxon>
        <taxon>Podocopa</taxon>
        <taxon>Podocopida</taxon>
        <taxon>Cypridocopina</taxon>
        <taxon>Cypridoidea</taxon>
        <taxon>Cyprididae</taxon>
        <taxon>Notodromas</taxon>
    </lineage>
</organism>
<dbReference type="EMBL" id="OA887864">
    <property type="protein sequence ID" value="CAD7283669.1"/>
    <property type="molecule type" value="Genomic_DNA"/>
</dbReference>
<dbReference type="SUPFAM" id="SSF57997">
    <property type="entry name" value="Tropomyosin"/>
    <property type="match status" value="1"/>
</dbReference>
<evidence type="ECO:0000256" key="8">
    <source>
        <dbReference type="ARBA" id="ARBA00023054"/>
    </source>
</evidence>
<comment type="caution">
    <text evidence="12">Lacks conserved residue(s) required for the propagation of feature annotation.</text>
</comment>
<reference evidence="15" key="1">
    <citation type="submission" date="2020-11" db="EMBL/GenBank/DDBJ databases">
        <authorList>
            <person name="Tran Van P."/>
        </authorList>
    </citation>
    <scope>NUCLEOTIDE SEQUENCE</scope>
</reference>
<feature type="domain" description="Laminin EGF-like" evidence="14">
    <location>
        <begin position="37"/>
        <end position="82"/>
    </location>
</feature>
<feature type="disulfide bond" evidence="12">
    <location>
        <begin position="39"/>
        <end position="56"/>
    </location>
</feature>
<dbReference type="SMART" id="SM00180">
    <property type="entry name" value="EGF_Lam"/>
    <property type="match status" value="7"/>
</dbReference>
<evidence type="ECO:0000256" key="13">
    <source>
        <dbReference type="SAM" id="Coils"/>
    </source>
</evidence>
<feature type="non-terminal residue" evidence="15">
    <location>
        <position position="1"/>
    </location>
</feature>
<keyword evidence="2" id="KW-0964">Secreted</keyword>
<feature type="disulfide bond" evidence="12">
    <location>
        <begin position="102"/>
        <end position="111"/>
    </location>
</feature>
<dbReference type="FunFam" id="2.10.25.10:FF:000224">
    <property type="entry name" value="Usherin"/>
    <property type="match status" value="1"/>
</dbReference>
<dbReference type="FunFam" id="2.10.25.10:FF:000130">
    <property type="entry name" value="Laminin subunit beta 1"/>
    <property type="match status" value="1"/>
</dbReference>
<keyword evidence="3" id="KW-0272">Extracellular matrix</keyword>
<accession>A0A7R9C114</accession>
<dbReference type="AlphaFoldDB" id="A0A7R9C114"/>
<dbReference type="InterPro" id="IPR002049">
    <property type="entry name" value="LE_dom"/>
</dbReference>
<dbReference type="FunFam" id="2.10.25.10:FF:000145">
    <property type="entry name" value="Laminin subunit beta 1"/>
    <property type="match status" value="1"/>
</dbReference>
<keyword evidence="8 13" id="KW-0175">Coiled coil</keyword>
<dbReference type="PRINTS" id="PR00011">
    <property type="entry name" value="EGFLAMININ"/>
</dbReference>
<evidence type="ECO:0000256" key="10">
    <source>
        <dbReference type="ARBA" id="ARBA00023180"/>
    </source>
</evidence>
<evidence type="ECO:0000256" key="6">
    <source>
        <dbReference type="ARBA" id="ARBA00022869"/>
    </source>
</evidence>
<feature type="domain" description="Laminin EGF-like" evidence="14">
    <location>
        <begin position="193"/>
        <end position="244"/>
    </location>
</feature>
<keyword evidence="5" id="KW-0677">Repeat</keyword>
<sequence>EYFFRVTRTTQHFVRHVVLSYILLLCRLERHLVFLTCDCNSVGSLDNFCDQRTGECKCRDHKYGRQCDLCQPGHWNFPICEPCDCNGHADTCDSITGHCQNCADFTAGSHCETCLDGYYGDPVMLGRNIPCRPCPCPEIKASGHSFADRCYLSPTTNDVICDCRIGYTGARCDKCADNYFGTPSTRGMECRSCNCSGNVDLTQPGNCDTTSGECLRCLFNTEGFHCHECRPGTFGDALRQECICDTCLTACNCFFLGTEGQTSVCDRVSGQCPCLPNVVGLDCGRCKENHWKIASGVGCEPCDCDPAGSYTQQCNEFDGTCDCKPGFGGRQCDECLPDHWGDPAKECFPCECNPIGMNSTQCARDDGKCFCKAGIGGDKCDRCARGFVGNFPNCEPCIECFKNWDDIITDLREQTEDIVQAAADIKESGATGAYPQQFEEMEAKLNRVAAMLENATLSNKELESLKTRVEILRYAGIGGDKCDRCARGFVGNFPNCEPCIECFKNWDDIITDLREQTEDIVQAAADIKESGATGAYPQQFEEMEAKLNRVAAMLENATLSNKELESLKTRVEILRTNLTEIGRERDKVDADLFNTTQRIFEAGVELTRLKDGAKRLEDKANALKTDATQLQEANVEGALEKTAPHAAAIGSTMTGNQGDNEQTIERIDRKLGEIEKEIPDINDQVCDRRGEPCDGLCGGGGCGRCGGLSCKEGSVELAKSALNLAEEAKKLLTDRRAANEDQLRKVTQSKVEADKALNLTEHALEAATVARNRSSKANEDMKALTDRINEFLNAKGATPAEIRTLAEEVRSKSISLQPQQIQKLAAEINATIQALTNIDDIINATADDLNTANMLKKRADTAKEQAGKVWDSVQAVLEALKEAEGAQKRAKAARENADQKVDQANGFLSQTKTEMSRTQDDTAAQMKKVKELKDRLKYVTRDIVDIETDMDSAAREADEAKNTASEAAGEAEILERKYDEVKREFDETDKDSQQVRDRARSLQESVLRLEKNVTEKAEEVTRLQTEYVKYEEQLGDMGARLSRLEQEMDGYLKNIEERNQHYRNC</sequence>
<keyword evidence="6" id="KW-0084">Basement membrane</keyword>
<evidence type="ECO:0000256" key="2">
    <source>
        <dbReference type="ARBA" id="ARBA00022525"/>
    </source>
</evidence>
<feature type="disulfide bond" evidence="12">
    <location>
        <begin position="371"/>
        <end position="380"/>
    </location>
</feature>
<feature type="disulfide bond" evidence="12">
    <location>
        <begin position="217"/>
        <end position="226"/>
    </location>
</feature>
<dbReference type="PANTHER" id="PTHR10574">
    <property type="entry name" value="NETRIN/LAMININ-RELATED"/>
    <property type="match status" value="1"/>
</dbReference>
<evidence type="ECO:0000256" key="3">
    <source>
        <dbReference type="ARBA" id="ARBA00022530"/>
    </source>
</evidence>
<protein>
    <recommendedName>
        <fullName evidence="14">Laminin EGF-like domain-containing protein</fullName>
    </recommendedName>
</protein>
<feature type="disulfide bond" evidence="12">
    <location>
        <begin position="58"/>
        <end position="67"/>
    </location>
</feature>
<evidence type="ECO:0000313" key="15">
    <source>
        <dbReference type="EMBL" id="CAD7283669.1"/>
    </source>
</evidence>
<dbReference type="GO" id="GO:0043256">
    <property type="term" value="C:laminin complex"/>
    <property type="evidence" value="ECO:0007669"/>
    <property type="project" value="TreeGrafter"/>
</dbReference>
<feature type="disulfide bond" evidence="12">
    <location>
        <begin position="352"/>
        <end position="369"/>
    </location>
</feature>
<dbReference type="InterPro" id="IPR056863">
    <property type="entry name" value="LMN_ATRN_NET-like_EGF"/>
</dbReference>
<keyword evidence="4" id="KW-0732">Signal</keyword>
<comment type="subcellular location">
    <subcellularLocation>
        <location evidence="1">Secreted</location>
        <location evidence="1">Extracellular space</location>
        <location evidence="1">Extracellular matrix</location>
        <location evidence="1">Basement membrane</location>
    </subcellularLocation>
</comment>